<sequence length="171" mass="19534">MEEQTYAKFSASRVRSVITAPIATLLALALLPRDFFDLSEYPATTVILDVLFVLFLYVAVRTWIVVIRGPVHLRLAADGLTMRRGRRELTLPWADVSLVRISWKSKVPWVVVWLAEAVPSDRVPVRAERDGSYRVLPIGRGRSVRRRMKQAATFRSEIMGYAGRYIDVSWD</sequence>
<keyword evidence="1" id="KW-0472">Membrane</keyword>
<dbReference type="AlphaFoldDB" id="A0A542EVM0"/>
<protein>
    <recommendedName>
        <fullName evidence="4">PH (Pleckstrin Homology) domain-containing protein</fullName>
    </recommendedName>
</protein>
<evidence type="ECO:0000313" key="3">
    <source>
        <dbReference type="Proteomes" id="UP000316298"/>
    </source>
</evidence>
<dbReference type="Proteomes" id="UP000316298">
    <property type="component" value="Unassembled WGS sequence"/>
</dbReference>
<evidence type="ECO:0008006" key="4">
    <source>
        <dbReference type="Google" id="ProtNLM"/>
    </source>
</evidence>
<dbReference type="EMBL" id="VFMM01000001">
    <property type="protein sequence ID" value="TQJ19392.1"/>
    <property type="molecule type" value="Genomic_DNA"/>
</dbReference>
<accession>A0A542EVM0</accession>
<proteinExistence type="predicted"/>
<organism evidence="2 3">
    <name type="scientific">Kribbella jejuensis</name>
    <dbReference type="NCBI Taxonomy" id="236068"/>
    <lineage>
        <taxon>Bacteria</taxon>
        <taxon>Bacillati</taxon>
        <taxon>Actinomycetota</taxon>
        <taxon>Actinomycetes</taxon>
        <taxon>Propionibacteriales</taxon>
        <taxon>Kribbellaceae</taxon>
        <taxon>Kribbella</taxon>
    </lineage>
</organism>
<name>A0A542EVM0_9ACTN</name>
<feature type="transmembrane region" description="Helical" evidence="1">
    <location>
        <begin position="43"/>
        <end position="64"/>
    </location>
</feature>
<keyword evidence="1" id="KW-1133">Transmembrane helix</keyword>
<keyword evidence="1" id="KW-0812">Transmembrane</keyword>
<evidence type="ECO:0000256" key="1">
    <source>
        <dbReference type="SAM" id="Phobius"/>
    </source>
</evidence>
<dbReference type="RefSeq" id="WP_141857339.1">
    <property type="nucleotide sequence ID" value="NZ_BAAAKA010000004.1"/>
</dbReference>
<comment type="caution">
    <text evidence="2">The sequence shown here is derived from an EMBL/GenBank/DDBJ whole genome shotgun (WGS) entry which is preliminary data.</text>
</comment>
<gene>
    <name evidence="2" type="ORF">FB475_3559</name>
</gene>
<feature type="transmembrane region" description="Helical" evidence="1">
    <location>
        <begin position="12"/>
        <end position="31"/>
    </location>
</feature>
<keyword evidence="3" id="KW-1185">Reference proteome</keyword>
<evidence type="ECO:0000313" key="2">
    <source>
        <dbReference type="EMBL" id="TQJ19392.1"/>
    </source>
</evidence>
<reference evidence="2 3" key="1">
    <citation type="submission" date="2019-06" db="EMBL/GenBank/DDBJ databases">
        <title>Sequencing the genomes of 1000 actinobacteria strains.</title>
        <authorList>
            <person name="Klenk H.-P."/>
        </authorList>
    </citation>
    <scope>NUCLEOTIDE SEQUENCE [LARGE SCALE GENOMIC DNA]</scope>
    <source>
        <strain evidence="2 3">DSM 17305</strain>
    </source>
</reference>